<dbReference type="AlphaFoldDB" id="A0A0F9GNV1"/>
<feature type="region of interest" description="Disordered" evidence="1">
    <location>
        <begin position="23"/>
        <end position="69"/>
    </location>
</feature>
<feature type="compositionally biased region" description="Polar residues" evidence="1">
    <location>
        <begin position="23"/>
        <end position="35"/>
    </location>
</feature>
<gene>
    <name evidence="2" type="ORF">LCGC14_2161440</name>
</gene>
<protein>
    <submittedName>
        <fullName evidence="2">Uncharacterized protein</fullName>
    </submittedName>
</protein>
<proteinExistence type="predicted"/>
<evidence type="ECO:0000313" key="2">
    <source>
        <dbReference type="EMBL" id="KKL64792.1"/>
    </source>
</evidence>
<name>A0A0F9GNV1_9ZZZZ</name>
<dbReference type="EMBL" id="LAZR01027739">
    <property type="protein sequence ID" value="KKL64792.1"/>
    <property type="molecule type" value="Genomic_DNA"/>
</dbReference>
<comment type="caution">
    <text evidence="2">The sequence shown here is derived from an EMBL/GenBank/DDBJ whole genome shotgun (WGS) entry which is preliminary data.</text>
</comment>
<accession>A0A0F9GNV1</accession>
<organism evidence="2">
    <name type="scientific">marine sediment metagenome</name>
    <dbReference type="NCBI Taxonomy" id="412755"/>
    <lineage>
        <taxon>unclassified sequences</taxon>
        <taxon>metagenomes</taxon>
        <taxon>ecological metagenomes</taxon>
    </lineage>
</organism>
<reference evidence="2" key="1">
    <citation type="journal article" date="2015" name="Nature">
        <title>Complex archaea that bridge the gap between prokaryotes and eukaryotes.</title>
        <authorList>
            <person name="Spang A."/>
            <person name="Saw J.H."/>
            <person name="Jorgensen S.L."/>
            <person name="Zaremba-Niedzwiedzka K."/>
            <person name="Martijn J."/>
            <person name="Lind A.E."/>
            <person name="van Eijk R."/>
            <person name="Schleper C."/>
            <person name="Guy L."/>
            <person name="Ettema T.J."/>
        </authorList>
    </citation>
    <scope>NUCLEOTIDE SEQUENCE</scope>
</reference>
<sequence length="86" mass="9642">MTPEDFYKAMVEGQCKRPRVWVSSPQCPNYQTPKVSNLPADDGRPGGAQGVRHEADQSVPSRGRGRGHDRVRLRERYADQAVISSF</sequence>
<evidence type="ECO:0000256" key="1">
    <source>
        <dbReference type="SAM" id="MobiDB-lite"/>
    </source>
</evidence>